<dbReference type="AlphaFoldDB" id="A0A7J9NMI4"/>
<dbReference type="Proteomes" id="UP000571854">
    <property type="component" value="Unassembled WGS sequence"/>
</dbReference>
<dbReference type="EMBL" id="JACDUJ010000001">
    <property type="protein sequence ID" value="MBA2846643.1"/>
    <property type="molecule type" value="Genomic_DNA"/>
</dbReference>
<accession>A0A7J9NMI4</accession>
<evidence type="ECO:0000256" key="6">
    <source>
        <dbReference type="ARBA" id="ARBA00023136"/>
    </source>
</evidence>
<evidence type="ECO:0000313" key="9">
    <source>
        <dbReference type="Proteomes" id="UP000571854"/>
    </source>
</evidence>
<feature type="transmembrane region" description="Helical" evidence="7">
    <location>
        <begin position="14"/>
        <end position="33"/>
    </location>
</feature>
<evidence type="ECO:0000256" key="2">
    <source>
        <dbReference type="ARBA" id="ARBA00011061"/>
    </source>
</evidence>
<keyword evidence="3" id="KW-1003">Cell membrane</keyword>
<evidence type="ECO:0008006" key="10">
    <source>
        <dbReference type="Google" id="ProtNLM"/>
    </source>
</evidence>
<organism evidence="8 9">
    <name type="scientific">Methanococcus maripaludis</name>
    <name type="common">Methanococcus deltae</name>
    <dbReference type="NCBI Taxonomy" id="39152"/>
    <lineage>
        <taxon>Archaea</taxon>
        <taxon>Methanobacteriati</taxon>
        <taxon>Methanobacteriota</taxon>
        <taxon>Methanomada group</taxon>
        <taxon>Methanococci</taxon>
        <taxon>Methanococcales</taxon>
        <taxon>Methanococcaceae</taxon>
        <taxon>Methanococcus</taxon>
    </lineage>
</organism>
<evidence type="ECO:0000256" key="5">
    <source>
        <dbReference type="ARBA" id="ARBA00022989"/>
    </source>
</evidence>
<comment type="subcellular location">
    <subcellularLocation>
        <location evidence="1">Cell membrane</location>
        <topology evidence="1">Multi-pass membrane protein</topology>
    </subcellularLocation>
</comment>
<dbReference type="GO" id="GO:0005886">
    <property type="term" value="C:plasma membrane"/>
    <property type="evidence" value="ECO:0007669"/>
    <property type="project" value="UniProtKB-SubCell"/>
</dbReference>
<dbReference type="Pfam" id="PF03706">
    <property type="entry name" value="LPG_synthase_TM"/>
    <property type="match status" value="1"/>
</dbReference>
<feature type="transmembrane region" description="Helical" evidence="7">
    <location>
        <begin position="155"/>
        <end position="177"/>
    </location>
</feature>
<reference evidence="8 9" key="1">
    <citation type="submission" date="2020-07" db="EMBL/GenBank/DDBJ databases">
        <title>Genomic Encyclopedia of Type Strains, Phase IV (KMG-V): Genome sequencing to study the core and pangenomes of soil and plant-associated prokaryotes.</title>
        <authorList>
            <person name="Whitman W."/>
        </authorList>
    </citation>
    <scope>NUCLEOTIDE SEQUENCE [LARGE SCALE GENOMIC DNA]</scope>
    <source>
        <strain evidence="8 9">A5</strain>
    </source>
</reference>
<evidence type="ECO:0000256" key="4">
    <source>
        <dbReference type="ARBA" id="ARBA00022692"/>
    </source>
</evidence>
<evidence type="ECO:0000256" key="3">
    <source>
        <dbReference type="ARBA" id="ARBA00022475"/>
    </source>
</evidence>
<dbReference type="InterPro" id="IPR022791">
    <property type="entry name" value="L-PG_synthase/AglD"/>
</dbReference>
<feature type="transmembrane region" description="Helical" evidence="7">
    <location>
        <begin position="254"/>
        <end position="276"/>
    </location>
</feature>
<feature type="transmembrane region" description="Helical" evidence="7">
    <location>
        <begin position="45"/>
        <end position="64"/>
    </location>
</feature>
<keyword evidence="5 7" id="KW-1133">Transmembrane helix</keyword>
<sequence length="316" mass="36131">MQSLKKQFLNKKTFLSFLISFLILYGIFSKLDFYLMLNSIKNTNLFWFFVAFGCFYASVCLKGIRWKLLLNDAELEVKLKDSILIFYLSMFANSIVPAKIGDIYRSYLLKQKNNAPISLSFATVFIERIFDLITMIPLLLILGIISFNANMPVEVLLALKYGMVLIILLIGFTLIFLKLNTKFMKKIDNKIIKNIFTNFEKGIRTLKVKSIPKLFLLSLTAWITEGFTLYFIFLSIGLNFDILFSIFTDLSSSLLTAIPFTPSGLGVVEYALLFILNLKNTGLTESSVVIVLYRAISYFSIVFLGSITHFMYGIKK</sequence>
<dbReference type="NCBIfam" id="TIGR00374">
    <property type="entry name" value="flippase-like domain"/>
    <property type="match status" value="1"/>
</dbReference>
<keyword evidence="6 7" id="KW-0472">Membrane</keyword>
<evidence type="ECO:0000256" key="1">
    <source>
        <dbReference type="ARBA" id="ARBA00004651"/>
    </source>
</evidence>
<proteinExistence type="inferred from homology"/>
<dbReference type="RefSeq" id="WP_181492071.1">
    <property type="nucleotide sequence ID" value="NZ_JACDUJ010000001.1"/>
</dbReference>
<feature type="transmembrane region" description="Helical" evidence="7">
    <location>
        <begin position="214"/>
        <end position="234"/>
    </location>
</feature>
<keyword evidence="4 7" id="KW-0812">Transmembrane</keyword>
<dbReference type="PANTHER" id="PTHR39087">
    <property type="entry name" value="UPF0104 MEMBRANE PROTEIN MJ1595"/>
    <property type="match status" value="1"/>
</dbReference>
<comment type="similarity">
    <text evidence="2">Belongs to the UPF0104 family.</text>
</comment>
<evidence type="ECO:0000313" key="8">
    <source>
        <dbReference type="EMBL" id="MBA2846643.1"/>
    </source>
</evidence>
<evidence type="ECO:0000256" key="7">
    <source>
        <dbReference type="SAM" id="Phobius"/>
    </source>
</evidence>
<feature type="transmembrane region" description="Helical" evidence="7">
    <location>
        <begin position="288"/>
        <end position="312"/>
    </location>
</feature>
<feature type="transmembrane region" description="Helical" evidence="7">
    <location>
        <begin position="129"/>
        <end position="149"/>
    </location>
</feature>
<name>A0A7J9NMI4_METMI</name>
<dbReference type="PANTHER" id="PTHR39087:SF2">
    <property type="entry name" value="UPF0104 MEMBRANE PROTEIN MJ1595"/>
    <property type="match status" value="1"/>
</dbReference>
<comment type="caution">
    <text evidence="8">The sequence shown here is derived from an EMBL/GenBank/DDBJ whole genome shotgun (WGS) entry which is preliminary data.</text>
</comment>
<protein>
    <recommendedName>
        <fullName evidence="10">Lysylphosphatidylglycerol synthase-like protein</fullName>
    </recommendedName>
</protein>
<feature type="transmembrane region" description="Helical" evidence="7">
    <location>
        <begin position="84"/>
        <end position="108"/>
    </location>
</feature>
<gene>
    <name evidence="8" type="ORF">HNP88_000827</name>
</gene>